<organism evidence="1 2">
    <name type="scientific">Diploscapter pachys</name>
    <dbReference type="NCBI Taxonomy" id="2018661"/>
    <lineage>
        <taxon>Eukaryota</taxon>
        <taxon>Metazoa</taxon>
        <taxon>Ecdysozoa</taxon>
        <taxon>Nematoda</taxon>
        <taxon>Chromadorea</taxon>
        <taxon>Rhabditida</taxon>
        <taxon>Rhabditina</taxon>
        <taxon>Rhabditomorpha</taxon>
        <taxon>Rhabditoidea</taxon>
        <taxon>Rhabditidae</taxon>
        <taxon>Diploscapter</taxon>
    </lineage>
</organism>
<gene>
    <name evidence="1" type="ORF">WR25_04463</name>
</gene>
<reference evidence="1 2" key="1">
    <citation type="journal article" date="2017" name="Curr. Biol.">
        <title>Genome architecture and evolution of a unichromosomal asexual nematode.</title>
        <authorList>
            <person name="Fradin H."/>
            <person name="Zegar C."/>
            <person name="Gutwein M."/>
            <person name="Lucas J."/>
            <person name="Kovtun M."/>
            <person name="Corcoran D."/>
            <person name="Baugh L.R."/>
            <person name="Kiontke K."/>
            <person name="Gunsalus K."/>
            <person name="Fitch D.H."/>
            <person name="Piano F."/>
        </authorList>
    </citation>
    <scope>NUCLEOTIDE SEQUENCE [LARGE SCALE GENOMIC DNA]</scope>
    <source>
        <strain evidence="1">PF1309</strain>
    </source>
</reference>
<proteinExistence type="predicted"/>
<dbReference type="AlphaFoldDB" id="A0A2A2M3D2"/>
<dbReference type="Proteomes" id="UP000218231">
    <property type="component" value="Unassembled WGS sequence"/>
</dbReference>
<evidence type="ECO:0000313" key="2">
    <source>
        <dbReference type="Proteomes" id="UP000218231"/>
    </source>
</evidence>
<sequence>MVAALDTEAEQPVAQLAEVWPALGPLTRRQHDRLAGDAGRGEAVAHGVGMGQDVVVGDDRHRAAAGKRGQMLCGAGEQAVLDQYGVAAVAQFDRDARAHAVCPG</sequence>
<keyword evidence="2" id="KW-1185">Reference proteome</keyword>
<name>A0A2A2M3D2_9BILA</name>
<dbReference type="EMBL" id="LIAE01005879">
    <property type="protein sequence ID" value="PAV92942.1"/>
    <property type="molecule type" value="Genomic_DNA"/>
</dbReference>
<protein>
    <submittedName>
        <fullName evidence="1">Uncharacterized protein</fullName>
    </submittedName>
</protein>
<evidence type="ECO:0000313" key="1">
    <source>
        <dbReference type="EMBL" id="PAV92942.1"/>
    </source>
</evidence>
<accession>A0A2A2M3D2</accession>
<comment type="caution">
    <text evidence="1">The sequence shown here is derived from an EMBL/GenBank/DDBJ whole genome shotgun (WGS) entry which is preliminary data.</text>
</comment>